<dbReference type="Proteomes" id="UP000069001">
    <property type="component" value="Unassembled WGS sequence"/>
</dbReference>
<sequence>MTVSVAGKLIPLPAALSEGGRLALAFIDGGIEWLGWAANAPAARYDFADETQLVAAVQQGLHASRFALLPQLGLMVSPVKLLTLSTADLRTLASAESGDDSDIVAAQVRQILSAHGLLTREDLAAGVSFLEQLSVNSAPLFQAPGFDEKLALTRLMYPGQAAQQPALQREAASFALKQARTVHEFCDFYRLYLDRAEQLGGDATTPEQREVAATDAMHALLPLCFGALDCPQVQGLTGPPEVASSVRNWLARGRTMGFTRLSLGAQQIVRHTSYKGETGDAARRIVDFYLHSAQSFLASQQVYHGLMGQDGATCSFSVETGQLRAELQLNSHGVISLADFGARPTPSNAAVSVDTDGSQIYQDDES</sequence>
<accession>A0A103ZKH9</accession>
<dbReference type="AlphaFoldDB" id="A0A103ZKH9"/>
<gene>
    <name evidence="2" type="ORF">WS90_15590</name>
</gene>
<feature type="region of interest" description="Disordered" evidence="1">
    <location>
        <begin position="346"/>
        <end position="366"/>
    </location>
</feature>
<evidence type="ECO:0000313" key="2">
    <source>
        <dbReference type="EMBL" id="KVK81217.1"/>
    </source>
</evidence>
<dbReference type="RefSeq" id="WP_059729871.1">
    <property type="nucleotide sequence ID" value="NZ_LOYH01000055.1"/>
</dbReference>
<comment type="caution">
    <text evidence="2">The sequence shown here is derived from an EMBL/GenBank/DDBJ whole genome shotgun (WGS) entry which is preliminary data.</text>
</comment>
<evidence type="ECO:0000313" key="3">
    <source>
        <dbReference type="Proteomes" id="UP000069001"/>
    </source>
</evidence>
<evidence type="ECO:0000256" key="1">
    <source>
        <dbReference type="SAM" id="MobiDB-lite"/>
    </source>
</evidence>
<reference evidence="2 3" key="1">
    <citation type="submission" date="2015-11" db="EMBL/GenBank/DDBJ databases">
        <title>Expanding the genomic diversity of Burkholderia species for the development of highly accurate diagnostics.</title>
        <authorList>
            <person name="Sahl J."/>
            <person name="Keim P."/>
            <person name="Wagner D."/>
        </authorList>
    </citation>
    <scope>NUCLEOTIDE SEQUENCE [LARGE SCALE GENOMIC DNA]</scope>
    <source>
        <strain evidence="2 3">MSMB1302</strain>
    </source>
</reference>
<proteinExistence type="predicted"/>
<protein>
    <submittedName>
        <fullName evidence="2">Uncharacterized protein</fullName>
    </submittedName>
</protein>
<organism evidence="2 3">
    <name type="scientific">Burkholderia cepacia</name>
    <name type="common">Pseudomonas cepacia</name>
    <dbReference type="NCBI Taxonomy" id="292"/>
    <lineage>
        <taxon>Bacteria</taxon>
        <taxon>Pseudomonadati</taxon>
        <taxon>Pseudomonadota</taxon>
        <taxon>Betaproteobacteria</taxon>
        <taxon>Burkholderiales</taxon>
        <taxon>Burkholderiaceae</taxon>
        <taxon>Burkholderia</taxon>
        <taxon>Burkholderia cepacia complex</taxon>
    </lineage>
</organism>
<dbReference type="EMBL" id="LOYH01000055">
    <property type="protein sequence ID" value="KVK81217.1"/>
    <property type="molecule type" value="Genomic_DNA"/>
</dbReference>
<name>A0A103ZKH9_BURCE</name>